<dbReference type="InterPro" id="IPR036770">
    <property type="entry name" value="Ankyrin_rpt-contain_sf"/>
</dbReference>
<protein>
    <recommendedName>
        <fullName evidence="2">JmjC domain-containing protein</fullName>
    </recommendedName>
</protein>
<dbReference type="InterPro" id="IPR002110">
    <property type="entry name" value="Ankyrin_rpt"/>
</dbReference>
<evidence type="ECO:0000256" key="1">
    <source>
        <dbReference type="PROSITE-ProRule" id="PRU00023"/>
    </source>
</evidence>
<evidence type="ECO:0000259" key="2">
    <source>
        <dbReference type="PROSITE" id="PS51184"/>
    </source>
</evidence>
<keyword evidence="4" id="KW-1185">Reference proteome</keyword>
<dbReference type="Gene3D" id="2.60.120.650">
    <property type="entry name" value="Cupin"/>
    <property type="match status" value="1"/>
</dbReference>
<dbReference type="SMART" id="SM00558">
    <property type="entry name" value="JmjC"/>
    <property type="match status" value="1"/>
</dbReference>
<dbReference type="PANTHER" id="PTHR12480">
    <property type="entry name" value="ARGININE DEMETHYLASE AND LYSYL-HYDROXYLASE JMJD"/>
    <property type="match status" value="1"/>
</dbReference>
<dbReference type="EMBL" id="CAXAMN010004669">
    <property type="protein sequence ID" value="CAK9010527.1"/>
    <property type="molecule type" value="Genomic_DNA"/>
</dbReference>
<dbReference type="SMART" id="SM00248">
    <property type="entry name" value="ANK"/>
    <property type="match status" value="2"/>
</dbReference>
<dbReference type="SUPFAM" id="SSF48403">
    <property type="entry name" value="Ankyrin repeat"/>
    <property type="match status" value="1"/>
</dbReference>
<dbReference type="SUPFAM" id="SSF51197">
    <property type="entry name" value="Clavaminate synthase-like"/>
    <property type="match status" value="1"/>
</dbReference>
<comment type="caution">
    <text evidence="3">The sequence shown here is derived from an EMBL/GenBank/DDBJ whole genome shotgun (WGS) entry which is preliminary data.</text>
</comment>
<dbReference type="InterPro" id="IPR050910">
    <property type="entry name" value="JMJD6_ArgDemeth/LysHydrox"/>
</dbReference>
<dbReference type="PROSITE" id="PS50088">
    <property type="entry name" value="ANK_REPEAT"/>
    <property type="match status" value="1"/>
</dbReference>
<accession>A0ABP0J846</accession>
<dbReference type="InterPro" id="IPR041667">
    <property type="entry name" value="Cupin_8"/>
</dbReference>
<reference evidence="3 4" key="1">
    <citation type="submission" date="2024-02" db="EMBL/GenBank/DDBJ databases">
        <authorList>
            <person name="Chen Y."/>
            <person name="Shah S."/>
            <person name="Dougan E. K."/>
            <person name="Thang M."/>
            <person name="Chan C."/>
        </authorList>
    </citation>
    <scope>NUCLEOTIDE SEQUENCE [LARGE SCALE GENOMIC DNA]</scope>
</reference>
<gene>
    <name evidence="3" type="ORF">CCMP2556_LOCUS10104</name>
</gene>
<sequence length="531" mass="57752">MIPWSHGIARVLRVNAVALIGSDAQATRELFKLLDAGAASDYRYAKALLQGRPSLPWLRSWQEKRADPQLYWAHPLSHASGAPDLYTPLSSVLLASPRHRLAAMLQKWGLAEAFHTGVAGVPPEAAVTSLSHKKAALQFLELPVTSLGGLTARRVKDLGPNGNPGEAARSAMAEWRWEASNLLLDSLAGRALLSFADYRGRTALHHAASSGDVQVIELLLKAGAEKGTKDQQGRSPAHLAAVYRHKNAAALLAEGADTGCDAYGHSVESILDSQALKEVPEVSAEDISMESDFIASYVSLNRPVLIKGGAMHLEAMSWSDYRHLLMDMGSEVVQAAPVPYSKNMGLLGAMEAPLSELLSSPKIWRSEEADEKAASEPPSYVFDASVLRRRRDLVKKASALTTSFMERHCSHVRVPQFGVGFRGAGAPMHTHHAALNASFAGRKRWLLCPPEAASWDLEPVCSWWQSDRYQRQRESGLLLEFQQEPGDLLFVPEGWGHATILESYAVGVAQEFVPWSSINGDLDAVLALNTA</sequence>
<dbReference type="PROSITE" id="PS51184">
    <property type="entry name" value="JMJC"/>
    <property type="match status" value="1"/>
</dbReference>
<dbReference type="PROSITE" id="PS50297">
    <property type="entry name" value="ANK_REP_REGION"/>
    <property type="match status" value="1"/>
</dbReference>
<evidence type="ECO:0000313" key="3">
    <source>
        <dbReference type="EMBL" id="CAK9010527.1"/>
    </source>
</evidence>
<proteinExistence type="predicted"/>
<feature type="domain" description="JmjC" evidence="2">
    <location>
        <begin position="385"/>
        <end position="529"/>
    </location>
</feature>
<dbReference type="Pfam" id="PF12796">
    <property type="entry name" value="Ank_2"/>
    <property type="match status" value="1"/>
</dbReference>
<keyword evidence="1" id="KW-0040">ANK repeat</keyword>
<feature type="repeat" description="ANK" evidence="1">
    <location>
        <begin position="199"/>
        <end position="231"/>
    </location>
</feature>
<dbReference type="Gene3D" id="1.25.40.20">
    <property type="entry name" value="Ankyrin repeat-containing domain"/>
    <property type="match status" value="1"/>
</dbReference>
<name>A0ABP0J846_9DINO</name>
<evidence type="ECO:0000313" key="4">
    <source>
        <dbReference type="Proteomes" id="UP001642484"/>
    </source>
</evidence>
<dbReference type="InterPro" id="IPR003347">
    <property type="entry name" value="JmjC_dom"/>
</dbReference>
<organism evidence="3 4">
    <name type="scientific">Durusdinium trenchii</name>
    <dbReference type="NCBI Taxonomy" id="1381693"/>
    <lineage>
        <taxon>Eukaryota</taxon>
        <taxon>Sar</taxon>
        <taxon>Alveolata</taxon>
        <taxon>Dinophyceae</taxon>
        <taxon>Suessiales</taxon>
        <taxon>Symbiodiniaceae</taxon>
        <taxon>Durusdinium</taxon>
    </lineage>
</organism>
<dbReference type="Proteomes" id="UP001642484">
    <property type="component" value="Unassembled WGS sequence"/>
</dbReference>
<dbReference type="Pfam" id="PF13621">
    <property type="entry name" value="Cupin_8"/>
    <property type="match status" value="1"/>
</dbReference>